<dbReference type="EMBL" id="JAODIM010000038">
    <property type="protein sequence ID" value="MCU5777154.1"/>
    <property type="molecule type" value="Genomic_DNA"/>
</dbReference>
<sequence length="52" mass="6225">MQSTSRFLAQLQQQWRREPRPETGSGRFWLTPEQRIAIVRELLYPVAVKQLK</sequence>
<dbReference type="RefSeq" id="WP_267142223.1">
    <property type="nucleotide sequence ID" value="NZ_JAODIL010000067.1"/>
</dbReference>
<protein>
    <submittedName>
        <fullName evidence="2">Uncharacterized protein</fullName>
    </submittedName>
</protein>
<comment type="caution">
    <text evidence="2">The sequence shown here is derived from an EMBL/GenBank/DDBJ whole genome shotgun (WGS) entry which is preliminary data.</text>
</comment>
<dbReference type="Proteomes" id="UP001064262">
    <property type="component" value="Unassembled WGS sequence"/>
</dbReference>
<gene>
    <name evidence="2" type="ORF">N5923_06565</name>
</gene>
<feature type="compositionally biased region" description="Polar residues" evidence="1">
    <location>
        <begin position="1"/>
        <end position="14"/>
    </location>
</feature>
<feature type="region of interest" description="Disordered" evidence="1">
    <location>
        <begin position="1"/>
        <end position="26"/>
    </location>
</feature>
<evidence type="ECO:0000256" key="1">
    <source>
        <dbReference type="SAM" id="MobiDB-lite"/>
    </source>
</evidence>
<evidence type="ECO:0000313" key="3">
    <source>
        <dbReference type="Proteomes" id="UP001064262"/>
    </source>
</evidence>
<name>A0A9J6PIH1_9GAMM</name>
<evidence type="ECO:0000313" key="2">
    <source>
        <dbReference type="EMBL" id="MCU5777154.1"/>
    </source>
</evidence>
<accession>A0A9J6PIH1</accession>
<organism evidence="2 3">
    <name type="scientific">Winslowiella arboricola</name>
    <dbReference type="NCBI Taxonomy" id="2978220"/>
    <lineage>
        <taxon>Bacteria</taxon>
        <taxon>Pseudomonadati</taxon>
        <taxon>Pseudomonadota</taxon>
        <taxon>Gammaproteobacteria</taxon>
        <taxon>Enterobacterales</taxon>
        <taxon>Erwiniaceae</taxon>
        <taxon>Winslowiella</taxon>
    </lineage>
</organism>
<keyword evidence="3" id="KW-1185">Reference proteome</keyword>
<reference evidence="2" key="1">
    <citation type="submission" date="2022-09" db="EMBL/GenBank/DDBJ databases">
        <title>Winslowiella arboricola sp. nov., isolated from bleeding cankers on broadleaf hosts.</title>
        <authorList>
            <person name="Brady C."/>
            <person name="Kaur S."/>
            <person name="Crampton B."/>
            <person name="Maddock D."/>
            <person name="Arnold D."/>
            <person name="Denman S."/>
        </authorList>
    </citation>
    <scope>NUCLEOTIDE SEQUENCE</scope>
    <source>
        <strain evidence="2">BAC 15a-03b</strain>
    </source>
</reference>
<proteinExistence type="predicted"/>
<dbReference type="AlphaFoldDB" id="A0A9J6PIH1"/>